<dbReference type="Pfam" id="PF10517">
    <property type="entry name" value="DM13"/>
    <property type="match status" value="1"/>
</dbReference>
<keyword evidence="4" id="KW-1185">Reference proteome</keyword>
<feature type="signal peptide" evidence="1">
    <location>
        <begin position="1"/>
        <end position="20"/>
    </location>
</feature>
<feature type="domain" description="DM13" evidence="2">
    <location>
        <begin position="73"/>
        <end position="178"/>
    </location>
</feature>
<evidence type="ECO:0000259" key="2">
    <source>
        <dbReference type="PROSITE" id="PS51549"/>
    </source>
</evidence>
<dbReference type="PANTHER" id="PTHR47281:SF1">
    <property type="entry name" value="OS09G0557700 PROTEIN"/>
    <property type="match status" value="1"/>
</dbReference>
<dbReference type="InterPro" id="IPR045879">
    <property type="entry name" value="B561A"/>
</dbReference>
<proteinExistence type="predicted"/>
<keyword evidence="1" id="KW-0732">Signal</keyword>
<feature type="chain" id="PRO_5045525705" evidence="1">
    <location>
        <begin position="21"/>
        <end position="178"/>
    </location>
</feature>
<evidence type="ECO:0000313" key="3">
    <source>
        <dbReference type="EMBL" id="MDC2887965.1"/>
    </source>
</evidence>
<organism evidence="3 4">
    <name type="scientific">Psychrosphaera algicola</name>
    <dbReference type="NCBI Taxonomy" id="3023714"/>
    <lineage>
        <taxon>Bacteria</taxon>
        <taxon>Pseudomonadati</taxon>
        <taxon>Pseudomonadota</taxon>
        <taxon>Gammaproteobacteria</taxon>
        <taxon>Alteromonadales</taxon>
        <taxon>Pseudoalteromonadaceae</taxon>
        <taxon>Psychrosphaera</taxon>
    </lineage>
</organism>
<protein>
    <submittedName>
        <fullName evidence="3">DM13 domain-containing protein</fullName>
    </submittedName>
</protein>
<evidence type="ECO:0000256" key="1">
    <source>
        <dbReference type="SAM" id="SignalP"/>
    </source>
</evidence>
<dbReference type="InterPro" id="IPR019545">
    <property type="entry name" value="DM13_domain"/>
</dbReference>
<accession>A0ABT5F8W5</accession>
<dbReference type="PANTHER" id="PTHR47281">
    <property type="entry name" value="OS09G0557700 PROTEIN"/>
    <property type="match status" value="1"/>
</dbReference>
<evidence type="ECO:0000313" key="4">
    <source>
        <dbReference type="Proteomes" id="UP001528411"/>
    </source>
</evidence>
<dbReference type="SMART" id="SM00686">
    <property type="entry name" value="DM13"/>
    <property type="match status" value="1"/>
</dbReference>
<dbReference type="RefSeq" id="WP_272179714.1">
    <property type="nucleotide sequence ID" value="NZ_JAQOMS010000002.1"/>
</dbReference>
<reference evidence="3 4" key="1">
    <citation type="submission" date="2023-01" db="EMBL/GenBank/DDBJ databases">
        <title>Psychrosphaera sp. nov., isolated from marine algae.</title>
        <authorList>
            <person name="Bayburt H."/>
            <person name="Choi B.J."/>
            <person name="Kim J.M."/>
            <person name="Choi D.G."/>
            <person name="Jeon C.O."/>
        </authorList>
    </citation>
    <scope>NUCLEOTIDE SEQUENCE [LARGE SCALE GENOMIC DNA]</scope>
    <source>
        <strain evidence="3 4">G1-22</strain>
    </source>
</reference>
<dbReference type="PROSITE" id="PS51549">
    <property type="entry name" value="DM13"/>
    <property type="match status" value="1"/>
</dbReference>
<comment type="caution">
    <text evidence="3">The sequence shown here is derived from an EMBL/GenBank/DDBJ whole genome shotgun (WGS) entry which is preliminary data.</text>
</comment>
<gene>
    <name evidence="3" type="ORF">PN838_02890</name>
</gene>
<dbReference type="PROSITE" id="PS51257">
    <property type="entry name" value="PROKAR_LIPOPROTEIN"/>
    <property type="match status" value="1"/>
</dbReference>
<dbReference type="Proteomes" id="UP001528411">
    <property type="component" value="Unassembled WGS sequence"/>
</dbReference>
<sequence>MSTKLSLLTLLVLSSTLLGACSDKMNEPDIEMTETVMMDDTTTNDMDDGGATTDDDIENESQYSCDMADHPSVGSTAILSTLHHMVSGTVKIEDNCTLSVTNFTYDGEGPSVYFYGALDGQYDTENGGFAMGMQLNGRAYANEDFTVKFTSPAPLDKMNSISVWCADFSVSFGDGQFQ</sequence>
<dbReference type="EMBL" id="JAQOMS010000002">
    <property type="protein sequence ID" value="MDC2887965.1"/>
    <property type="molecule type" value="Genomic_DNA"/>
</dbReference>
<name>A0ABT5F8W5_9GAMM</name>